<feature type="transmembrane region" description="Helical" evidence="2">
    <location>
        <begin position="78"/>
        <end position="99"/>
    </location>
</feature>
<comment type="caution">
    <text evidence="3">The sequence shown here is derived from an EMBL/GenBank/DDBJ whole genome shotgun (WGS) entry which is preliminary data.</text>
</comment>
<evidence type="ECO:0000313" key="4">
    <source>
        <dbReference type="Proteomes" id="UP000606974"/>
    </source>
</evidence>
<name>A0A8H7EA73_9EURO</name>
<feature type="transmembrane region" description="Helical" evidence="2">
    <location>
        <begin position="111"/>
        <end position="129"/>
    </location>
</feature>
<feature type="region of interest" description="Disordered" evidence="1">
    <location>
        <begin position="349"/>
        <end position="391"/>
    </location>
</feature>
<evidence type="ECO:0000256" key="1">
    <source>
        <dbReference type="SAM" id="MobiDB-lite"/>
    </source>
</evidence>
<keyword evidence="2" id="KW-0812">Transmembrane</keyword>
<organism evidence="3 4">
    <name type="scientific">Endocarpon pusillum</name>
    <dbReference type="NCBI Taxonomy" id="364733"/>
    <lineage>
        <taxon>Eukaryota</taxon>
        <taxon>Fungi</taxon>
        <taxon>Dikarya</taxon>
        <taxon>Ascomycota</taxon>
        <taxon>Pezizomycotina</taxon>
        <taxon>Eurotiomycetes</taxon>
        <taxon>Chaetothyriomycetidae</taxon>
        <taxon>Verrucariales</taxon>
        <taxon>Verrucariaceae</taxon>
        <taxon>Endocarpon</taxon>
    </lineage>
</organism>
<reference evidence="3" key="1">
    <citation type="submission" date="2020-02" db="EMBL/GenBank/DDBJ databases">
        <authorList>
            <person name="Palmer J.M."/>
        </authorList>
    </citation>
    <scope>NUCLEOTIDE SEQUENCE</scope>
    <source>
        <strain evidence="3">EPUS1.4</strain>
        <tissue evidence="3">Thallus</tissue>
    </source>
</reference>
<feature type="transmembrane region" description="Helical" evidence="2">
    <location>
        <begin position="190"/>
        <end position="210"/>
    </location>
</feature>
<feature type="transmembrane region" description="Helical" evidence="2">
    <location>
        <begin position="26"/>
        <end position="45"/>
    </location>
</feature>
<dbReference type="EMBL" id="JAACFV010000003">
    <property type="protein sequence ID" value="KAF7513973.1"/>
    <property type="molecule type" value="Genomic_DNA"/>
</dbReference>
<feature type="region of interest" description="Disordered" evidence="1">
    <location>
        <begin position="300"/>
        <end position="326"/>
    </location>
</feature>
<evidence type="ECO:0000256" key="2">
    <source>
        <dbReference type="SAM" id="Phobius"/>
    </source>
</evidence>
<dbReference type="PANTHER" id="PTHR42029:SF3">
    <property type="entry name" value="AN04G07800"/>
    <property type="match status" value="1"/>
</dbReference>
<dbReference type="PANTHER" id="PTHR42029">
    <property type="entry name" value="AN04G07800"/>
    <property type="match status" value="1"/>
</dbReference>
<proteinExistence type="predicted"/>
<feature type="transmembrane region" description="Helical" evidence="2">
    <location>
        <begin position="52"/>
        <end position="72"/>
    </location>
</feature>
<feature type="compositionally biased region" description="Low complexity" evidence="1">
    <location>
        <begin position="349"/>
        <end position="360"/>
    </location>
</feature>
<gene>
    <name evidence="3" type="ORF">GJ744_006587</name>
</gene>
<dbReference type="AlphaFoldDB" id="A0A8H7EA73"/>
<evidence type="ECO:0000313" key="3">
    <source>
        <dbReference type="EMBL" id="KAF7513973.1"/>
    </source>
</evidence>
<feature type="region of interest" description="Disordered" evidence="1">
    <location>
        <begin position="263"/>
        <end position="283"/>
    </location>
</feature>
<keyword evidence="4" id="KW-1185">Reference proteome</keyword>
<protein>
    <submittedName>
        <fullName evidence="3">Uncharacterized protein</fullName>
    </submittedName>
</protein>
<keyword evidence="2" id="KW-0472">Membrane</keyword>
<keyword evidence="2" id="KW-1133">Transmembrane helix</keyword>
<dbReference type="Proteomes" id="UP000606974">
    <property type="component" value="Unassembled WGS sequence"/>
</dbReference>
<sequence length="391" mass="43703">MPPSKRAPAGKPTKASLTPDDLTLEAWGEGYHVGSLVILLLLVLCNYRRHVLLHKLILLELFFALWHGTFIFCQDPTYGWYLSSTATLLFISYQLHNIISWRKIKPFLPRWGQLTFIFTIIAVQPFWIVEAWNNFEYFNGLGNQSNIQTRPWEALARDPWWIFTTVKLIQVIKRDYSFTLLGLIRTSPRFAIMIFCMLLSLVFLITDIIVTVTRISRASGINPYWRLALVFKCASDTIFLDDFKSVLDHIVSVSFSRLGGSLGGRTDASHHRPSFTPAPPTSTTLHNMIAPVVPGGGPIITIVSDNDPAAGGNNRDDETHSRKPKSWRLQIPIASLSKPKLQIRQETTITTISTSTSTTSNEPSDRPAITPSVSHLSSDHTSDGPSSSSLG</sequence>
<dbReference type="OrthoDB" id="5420247at2759"/>
<accession>A0A8H7EA73</accession>